<dbReference type="RefSeq" id="WP_341398177.1">
    <property type="nucleotide sequence ID" value="NZ_JBBUTI010000004.1"/>
</dbReference>
<dbReference type="InterPro" id="IPR000531">
    <property type="entry name" value="Beta-barrel_TonB"/>
</dbReference>
<evidence type="ECO:0000256" key="7">
    <source>
        <dbReference type="ARBA" id="ARBA00023136"/>
    </source>
</evidence>
<comment type="caution">
    <text evidence="15">The sequence shown here is derived from an EMBL/GenBank/DDBJ whole genome shotgun (WGS) entry which is preliminary data.</text>
</comment>
<evidence type="ECO:0000256" key="12">
    <source>
        <dbReference type="SAM" id="SignalP"/>
    </source>
</evidence>
<feature type="domain" description="TonB-dependent receptor plug" evidence="14">
    <location>
        <begin position="77"/>
        <end position="171"/>
    </location>
</feature>
<dbReference type="InterPro" id="IPR039426">
    <property type="entry name" value="TonB-dep_rcpt-like"/>
</dbReference>
<keyword evidence="12" id="KW-0732">Signal</keyword>
<reference evidence="15 16" key="1">
    <citation type="submission" date="2024-04" db="EMBL/GenBank/DDBJ databases">
        <title>Novel species of the genus Ideonella isolated from streams.</title>
        <authorList>
            <person name="Lu H."/>
        </authorList>
    </citation>
    <scope>NUCLEOTIDE SEQUENCE [LARGE SCALE GENOMIC DNA]</scope>
    <source>
        <strain evidence="15 16">LYT19W</strain>
    </source>
</reference>
<dbReference type="EMBL" id="JBBUTI010000004">
    <property type="protein sequence ID" value="MEK8045894.1"/>
    <property type="molecule type" value="Genomic_DNA"/>
</dbReference>
<dbReference type="InterPro" id="IPR037066">
    <property type="entry name" value="Plug_dom_sf"/>
</dbReference>
<dbReference type="Gene3D" id="2.170.130.10">
    <property type="entry name" value="TonB-dependent receptor, plug domain"/>
    <property type="match status" value="1"/>
</dbReference>
<evidence type="ECO:0000259" key="14">
    <source>
        <dbReference type="Pfam" id="PF07715"/>
    </source>
</evidence>
<protein>
    <submittedName>
        <fullName evidence="15">TonB-dependent receptor</fullName>
    </submittedName>
</protein>
<evidence type="ECO:0000256" key="6">
    <source>
        <dbReference type="ARBA" id="ARBA00023077"/>
    </source>
</evidence>
<proteinExistence type="inferred from homology"/>
<gene>
    <name evidence="15" type="ORF">AACH00_05995</name>
</gene>
<sequence>MASILLVSSALANTAPTSATPRRVHFRRHGLALAATLALSPAAWAQDSANVVQVTGRATAAPVSVSGFGDVSPGRSPFQSTSSNAAGLADIGIDTLGEITRLDASLGDAYNAPGYWAAMRVRGYALDNRFNYRRDGLPINGETALALDNKERVEVLKGTSGAQAGTSAPGGLVNLAVKRPRGGNTNQFLVGLSEAGSMKLAADLDRVVDTATQTGVRLNLSAEQLDPLVRDAKGSRHLFALAGTTQLGQRDRLEGELEISRQSQPSIPGFSLLGSTLPDASTVDPRTNLNNQRWSLPVVFDSRTASLRWTHTLDSNWQVVSEAMTQRLTTDDRLAFPFGCSAVDNYSSYCADGTYDLYDFRSENERRNTRVFSVKLNGDVQTGAVAHHLSLGWLNSRYESRLGRQAYNWAGIGNVQGTAATSPAPELTDENTNRTEHSNELQLLDRMQWGDAGLWAGVRHTRLERQSVRTDGSRPIDYDQSFTTPWLAVTWQATPADMAYLSWGQGIESAVTPNRSGYGNSAGQPLPALKSRQFEAGFKHESQTLGWSVTGFDISRPQVADTGSTYTIDGQARHRGLEGTVDLREGAWSVRGSAMWLKARTEDSSTAASNNLVPANVAQRVARVQIGYQVAAVPGLSVQTQISHEGSRFVLPDNSVSIPGWTTLGLSSRYAFKAQGIDWLWRVGVDNLTGRRAWQESPYQYGHVYLYPLAGRTFRTSLQINL</sequence>
<feature type="domain" description="TonB-dependent receptor-like beta-barrel" evidence="13">
    <location>
        <begin position="249"/>
        <end position="688"/>
    </location>
</feature>
<dbReference type="Pfam" id="PF00593">
    <property type="entry name" value="TonB_dep_Rec_b-barrel"/>
    <property type="match status" value="1"/>
</dbReference>
<comment type="subcellular location">
    <subcellularLocation>
        <location evidence="1 10">Cell outer membrane</location>
        <topology evidence="1 10">Multi-pass membrane protein</topology>
    </subcellularLocation>
</comment>
<keyword evidence="7 10" id="KW-0472">Membrane</keyword>
<evidence type="ECO:0000256" key="5">
    <source>
        <dbReference type="ARBA" id="ARBA00022692"/>
    </source>
</evidence>
<keyword evidence="4 10" id="KW-1134">Transmembrane beta strand</keyword>
<evidence type="ECO:0000256" key="2">
    <source>
        <dbReference type="ARBA" id="ARBA00009810"/>
    </source>
</evidence>
<dbReference type="PROSITE" id="PS52016">
    <property type="entry name" value="TONB_DEPENDENT_REC_3"/>
    <property type="match status" value="1"/>
</dbReference>
<dbReference type="InterPro" id="IPR012910">
    <property type="entry name" value="Plug_dom"/>
</dbReference>
<feature type="chain" id="PRO_5045845558" evidence="12">
    <location>
        <begin position="46"/>
        <end position="722"/>
    </location>
</feature>
<dbReference type="Gene3D" id="2.40.170.20">
    <property type="entry name" value="TonB-dependent receptor, beta-barrel domain"/>
    <property type="match status" value="1"/>
</dbReference>
<dbReference type="InterPro" id="IPR036942">
    <property type="entry name" value="Beta-barrel_TonB_sf"/>
</dbReference>
<dbReference type="Proteomes" id="UP001379945">
    <property type="component" value="Unassembled WGS sequence"/>
</dbReference>
<accession>A0ABU9C214</accession>
<dbReference type="Pfam" id="PF07715">
    <property type="entry name" value="Plug"/>
    <property type="match status" value="1"/>
</dbReference>
<evidence type="ECO:0000313" key="15">
    <source>
        <dbReference type="EMBL" id="MEK8045894.1"/>
    </source>
</evidence>
<comment type="similarity">
    <text evidence="2 10 11">Belongs to the TonB-dependent receptor family.</text>
</comment>
<evidence type="ECO:0000313" key="16">
    <source>
        <dbReference type="Proteomes" id="UP001379945"/>
    </source>
</evidence>
<dbReference type="SUPFAM" id="SSF56935">
    <property type="entry name" value="Porins"/>
    <property type="match status" value="1"/>
</dbReference>
<evidence type="ECO:0000256" key="3">
    <source>
        <dbReference type="ARBA" id="ARBA00022448"/>
    </source>
</evidence>
<evidence type="ECO:0000256" key="10">
    <source>
        <dbReference type="PROSITE-ProRule" id="PRU01360"/>
    </source>
</evidence>
<dbReference type="PANTHER" id="PTHR32552">
    <property type="entry name" value="FERRICHROME IRON RECEPTOR-RELATED"/>
    <property type="match status" value="1"/>
</dbReference>
<dbReference type="PANTHER" id="PTHR32552:SF83">
    <property type="entry name" value="BLR3904 PROTEIN"/>
    <property type="match status" value="1"/>
</dbReference>
<keyword evidence="9 10" id="KW-0998">Cell outer membrane</keyword>
<name>A0ABU9C214_9BURK</name>
<keyword evidence="16" id="KW-1185">Reference proteome</keyword>
<keyword evidence="5 10" id="KW-0812">Transmembrane</keyword>
<keyword evidence="3 10" id="KW-0813">Transport</keyword>
<evidence type="ECO:0000256" key="11">
    <source>
        <dbReference type="RuleBase" id="RU003357"/>
    </source>
</evidence>
<organism evidence="15 16">
    <name type="scientific">Ideonella margarita</name>
    <dbReference type="NCBI Taxonomy" id="2984191"/>
    <lineage>
        <taxon>Bacteria</taxon>
        <taxon>Pseudomonadati</taxon>
        <taxon>Pseudomonadota</taxon>
        <taxon>Betaproteobacteria</taxon>
        <taxon>Burkholderiales</taxon>
        <taxon>Sphaerotilaceae</taxon>
        <taxon>Ideonella</taxon>
    </lineage>
</organism>
<keyword evidence="6 11" id="KW-0798">TonB box</keyword>
<evidence type="ECO:0000259" key="13">
    <source>
        <dbReference type="Pfam" id="PF00593"/>
    </source>
</evidence>
<keyword evidence="8 15" id="KW-0675">Receptor</keyword>
<feature type="signal peptide" evidence="12">
    <location>
        <begin position="1"/>
        <end position="45"/>
    </location>
</feature>
<evidence type="ECO:0000256" key="9">
    <source>
        <dbReference type="ARBA" id="ARBA00023237"/>
    </source>
</evidence>
<evidence type="ECO:0000256" key="4">
    <source>
        <dbReference type="ARBA" id="ARBA00022452"/>
    </source>
</evidence>
<evidence type="ECO:0000256" key="8">
    <source>
        <dbReference type="ARBA" id="ARBA00023170"/>
    </source>
</evidence>
<evidence type="ECO:0000256" key="1">
    <source>
        <dbReference type="ARBA" id="ARBA00004571"/>
    </source>
</evidence>